<keyword evidence="3" id="KW-1185">Reference proteome</keyword>
<evidence type="ECO:0000313" key="2">
    <source>
        <dbReference type="EMBL" id="RYR37744.1"/>
    </source>
</evidence>
<accession>A0A445BGD8</accession>
<evidence type="ECO:0000313" key="3">
    <source>
        <dbReference type="Proteomes" id="UP000289738"/>
    </source>
</evidence>
<feature type="compositionally biased region" description="Polar residues" evidence="1">
    <location>
        <begin position="218"/>
        <end position="235"/>
    </location>
</feature>
<gene>
    <name evidence="2" type="ORF">Ahy_A09g042626</name>
</gene>
<dbReference type="AlphaFoldDB" id="A0A445BGD8"/>
<dbReference type="PANTHER" id="PTHR47481:SF31">
    <property type="entry name" value="OS01G0873500 PROTEIN"/>
    <property type="match status" value="1"/>
</dbReference>
<sequence length="235" mass="26739">MTPRRLAFMEQDFASKMVRIEFYHEIWTKIEGSPITSEKHIKIILKGLNEDYQVLFLIINSKPEAFSLSEVETLFLTHEDMLKNFRKLESLVAQTNLTQSQSGGRKGRGGRFNRGGWNSFDSNRPQYQVCGRIGHLAWYYFHKFDHNFSSPSQSQSARSTFSHNSSRNSSSQPSTRASTLPPPSNSFHNPIVCTAIPSSVTDDAWYPDTGASHHVTHDQSNLLFSSEYQSPDQTQ</sequence>
<evidence type="ECO:0000256" key="1">
    <source>
        <dbReference type="SAM" id="MobiDB-lite"/>
    </source>
</evidence>
<dbReference type="PANTHER" id="PTHR47481">
    <property type="match status" value="1"/>
</dbReference>
<dbReference type="Proteomes" id="UP000289738">
    <property type="component" value="Chromosome A09"/>
</dbReference>
<dbReference type="STRING" id="3818.A0A445BGD8"/>
<comment type="caution">
    <text evidence="2">The sequence shown here is derived from an EMBL/GenBank/DDBJ whole genome shotgun (WGS) entry which is preliminary data.</text>
</comment>
<feature type="region of interest" description="Disordered" evidence="1">
    <location>
        <begin position="96"/>
        <end position="117"/>
    </location>
</feature>
<feature type="region of interest" description="Disordered" evidence="1">
    <location>
        <begin position="204"/>
        <end position="235"/>
    </location>
</feature>
<feature type="region of interest" description="Disordered" evidence="1">
    <location>
        <begin position="152"/>
        <end position="191"/>
    </location>
</feature>
<name>A0A445BGD8_ARAHY</name>
<feature type="compositionally biased region" description="Low complexity" evidence="1">
    <location>
        <begin position="152"/>
        <end position="179"/>
    </location>
</feature>
<reference evidence="2 3" key="1">
    <citation type="submission" date="2019-01" db="EMBL/GenBank/DDBJ databases">
        <title>Sequencing of cultivated peanut Arachis hypogaea provides insights into genome evolution and oil improvement.</title>
        <authorList>
            <person name="Chen X."/>
        </authorList>
    </citation>
    <scope>NUCLEOTIDE SEQUENCE [LARGE SCALE GENOMIC DNA]</scope>
    <source>
        <strain evidence="3">cv. Fuhuasheng</strain>
        <tissue evidence="2">Leaves</tissue>
    </source>
</reference>
<proteinExistence type="predicted"/>
<dbReference type="EMBL" id="SDMP01000009">
    <property type="protein sequence ID" value="RYR37744.1"/>
    <property type="molecule type" value="Genomic_DNA"/>
</dbReference>
<organism evidence="2 3">
    <name type="scientific">Arachis hypogaea</name>
    <name type="common">Peanut</name>
    <dbReference type="NCBI Taxonomy" id="3818"/>
    <lineage>
        <taxon>Eukaryota</taxon>
        <taxon>Viridiplantae</taxon>
        <taxon>Streptophyta</taxon>
        <taxon>Embryophyta</taxon>
        <taxon>Tracheophyta</taxon>
        <taxon>Spermatophyta</taxon>
        <taxon>Magnoliopsida</taxon>
        <taxon>eudicotyledons</taxon>
        <taxon>Gunneridae</taxon>
        <taxon>Pentapetalae</taxon>
        <taxon>rosids</taxon>
        <taxon>fabids</taxon>
        <taxon>Fabales</taxon>
        <taxon>Fabaceae</taxon>
        <taxon>Papilionoideae</taxon>
        <taxon>50 kb inversion clade</taxon>
        <taxon>dalbergioids sensu lato</taxon>
        <taxon>Dalbergieae</taxon>
        <taxon>Pterocarpus clade</taxon>
        <taxon>Arachis</taxon>
    </lineage>
</organism>
<protein>
    <submittedName>
        <fullName evidence="2">Uncharacterized protein</fullName>
    </submittedName>
</protein>